<evidence type="ECO:0000256" key="10">
    <source>
        <dbReference type="ARBA" id="ARBA00023157"/>
    </source>
</evidence>
<dbReference type="Gene3D" id="2.10.25.10">
    <property type="entry name" value="Laminin"/>
    <property type="match status" value="7"/>
</dbReference>
<dbReference type="CDD" id="cd00054">
    <property type="entry name" value="EGF_CA"/>
    <property type="match status" value="5"/>
</dbReference>
<dbReference type="PROSITE" id="PS51051">
    <property type="entry name" value="DSL"/>
    <property type="match status" value="1"/>
</dbReference>
<evidence type="ECO:0000313" key="19">
    <source>
        <dbReference type="Proteomes" id="UP000515159"/>
    </source>
</evidence>
<evidence type="ECO:0000256" key="1">
    <source>
        <dbReference type="ARBA" id="ARBA00004479"/>
    </source>
</evidence>
<dbReference type="PANTHER" id="PTHR24044">
    <property type="entry name" value="NOTCH LIGAND FAMILY MEMBER"/>
    <property type="match status" value="1"/>
</dbReference>
<dbReference type="FunFam" id="2.10.25.10:FF:000018">
    <property type="entry name" value="Delta-like 1"/>
    <property type="match status" value="1"/>
</dbReference>
<keyword evidence="9 14" id="KW-0472">Membrane</keyword>
<reference evidence="20" key="1">
    <citation type="submission" date="2025-08" db="UniProtKB">
        <authorList>
            <consortium name="RefSeq"/>
        </authorList>
    </citation>
    <scope>IDENTIFICATION</scope>
</reference>
<dbReference type="InterPro" id="IPR049883">
    <property type="entry name" value="NOTCH1_EGF-like"/>
</dbReference>
<dbReference type="PROSITE" id="PS50026">
    <property type="entry name" value="EGF_3"/>
    <property type="match status" value="7"/>
</dbReference>
<feature type="disulfide bond" evidence="13">
    <location>
        <begin position="219"/>
        <end position="228"/>
    </location>
</feature>
<feature type="domain" description="EGF-like" evidence="17">
    <location>
        <begin position="449"/>
        <end position="484"/>
    </location>
</feature>
<feature type="disulfide bond" evidence="13">
    <location>
        <begin position="199"/>
        <end position="211"/>
    </location>
</feature>
<dbReference type="FunFam" id="2.10.25.10:FF:000146">
    <property type="entry name" value="Putative neurogenic locus notch"/>
    <property type="match status" value="1"/>
</dbReference>
<dbReference type="KEGG" id="gsh:117366157"/>
<evidence type="ECO:0000256" key="2">
    <source>
        <dbReference type="ARBA" id="ARBA00022473"/>
    </source>
</evidence>
<keyword evidence="4 14" id="KW-0812">Transmembrane</keyword>
<evidence type="ECO:0000256" key="12">
    <source>
        <dbReference type="PROSITE-ProRule" id="PRU00076"/>
    </source>
</evidence>
<dbReference type="FunFam" id="2.10.25.10:FF:000109">
    <property type="entry name" value="Notch homolog 4, [Drosophila]"/>
    <property type="match status" value="1"/>
</dbReference>
<feature type="domain" description="EGF-like" evidence="17">
    <location>
        <begin position="373"/>
        <end position="409"/>
    </location>
</feature>
<dbReference type="GO" id="GO:0005112">
    <property type="term" value="F:Notch binding"/>
    <property type="evidence" value="ECO:0007669"/>
    <property type="project" value="TreeGrafter"/>
</dbReference>
<feature type="disulfide bond" evidence="12">
    <location>
        <begin position="437"/>
        <end position="446"/>
    </location>
</feature>
<dbReference type="RefSeq" id="XP_033813215.1">
    <property type="nucleotide sequence ID" value="XM_033957324.1"/>
</dbReference>
<dbReference type="InterPro" id="IPR000742">
    <property type="entry name" value="EGF"/>
</dbReference>
<proteinExistence type="predicted"/>
<evidence type="ECO:0000256" key="8">
    <source>
        <dbReference type="ARBA" id="ARBA00022989"/>
    </source>
</evidence>
<comment type="function">
    <text evidence="14">Putative Notch ligand involved in the mediation of Notch signaling.</text>
</comment>
<feature type="disulfide bond" evidence="12">
    <location>
        <begin position="547"/>
        <end position="556"/>
    </location>
</feature>
<dbReference type="InterPro" id="IPR000152">
    <property type="entry name" value="EGF-type_Asp/Asn_hydroxyl_site"/>
</dbReference>
<dbReference type="InterPro" id="IPR001774">
    <property type="entry name" value="DSL"/>
</dbReference>
<keyword evidence="10 12" id="KW-1015">Disulfide bond</keyword>
<protein>
    <recommendedName>
        <fullName evidence="14">Delta-like protein</fullName>
    </recommendedName>
</protein>
<comment type="caution">
    <text evidence="12">Lacks conserved residue(s) required for the propagation of feature annotation.</text>
</comment>
<feature type="domain" description="EGF-like" evidence="17">
    <location>
        <begin position="411"/>
        <end position="447"/>
    </location>
</feature>
<feature type="disulfide bond" evidence="13">
    <location>
        <begin position="186"/>
        <end position="195"/>
    </location>
</feature>
<feature type="signal peptide" evidence="16">
    <location>
        <begin position="1"/>
        <end position="25"/>
    </location>
</feature>
<keyword evidence="7" id="KW-0914">Notch signaling pathway</keyword>
<evidence type="ECO:0000256" key="3">
    <source>
        <dbReference type="ARBA" id="ARBA00022536"/>
    </source>
</evidence>
<dbReference type="Pfam" id="PF07657">
    <property type="entry name" value="MNNL"/>
    <property type="match status" value="1"/>
</dbReference>
<dbReference type="Pfam" id="PF01414">
    <property type="entry name" value="DSL"/>
    <property type="match status" value="1"/>
</dbReference>
<dbReference type="InterPro" id="IPR050906">
    <property type="entry name" value="Notch_signaling"/>
</dbReference>
<feature type="domain" description="EGF-like" evidence="17">
    <location>
        <begin position="295"/>
        <end position="333"/>
    </location>
</feature>
<dbReference type="PROSITE" id="PS00010">
    <property type="entry name" value="ASX_HYDROXYL"/>
    <property type="match status" value="2"/>
</dbReference>
<organism evidence="19 20">
    <name type="scientific">Geotrypetes seraphini</name>
    <name type="common">Gaboon caecilian</name>
    <name type="synonym">Caecilia seraphini</name>
    <dbReference type="NCBI Taxonomy" id="260995"/>
    <lineage>
        <taxon>Eukaryota</taxon>
        <taxon>Metazoa</taxon>
        <taxon>Chordata</taxon>
        <taxon>Craniata</taxon>
        <taxon>Vertebrata</taxon>
        <taxon>Euteleostomi</taxon>
        <taxon>Amphibia</taxon>
        <taxon>Gymnophiona</taxon>
        <taxon>Geotrypetes</taxon>
    </lineage>
</organism>
<keyword evidence="5 14" id="KW-0732">Signal</keyword>
<dbReference type="Proteomes" id="UP000515159">
    <property type="component" value="Chromosome 8"/>
</dbReference>
<evidence type="ECO:0000256" key="11">
    <source>
        <dbReference type="ARBA" id="ARBA00023180"/>
    </source>
</evidence>
<dbReference type="FunFam" id="2.10.25.140:FF:000001">
    <property type="entry name" value="Delta-like protein"/>
    <property type="match status" value="1"/>
</dbReference>
<dbReference type="PANTHER" id="PTHR24044:SF488">
    <property type="entry name" value="NEUROGENIC LOCUS PROTEIN DELTA"/>
    <property type="match status" value="1"/>
</dbReference>
<dbReference type="Gene3D" id="2.10.25.140">
    <property type="match status" value="1"/>
</dbReference>
<dbReference type="InterPro" id="IPR001881">
    <property type="entry name" value="EGF-like_Ca-bd_dom"/>
</dbReference>
<dbReference type="SMART" id="SM00051">
    <property type="entry name" value="DSL"/>
    <property type="match status" value="1"/>
</dbReference>
<keyword evidence="19" id="KW-1185">Reference proteome</keyword>
<feature type="transmembrane region" description="Helical" evidence="15">
    <location>
        <begin position="575"/>
        <end position="596"/>
    </location>
</feature>
<dbReference type="SUPFAM" id="SSF57184">
    <property type="entry name" value="Growth factor receptor domain"/>
    <property type="match status" value="2"/>
</dbReference>
<feature type="domain" description="EGF-like" evidence="17">
    <location>
        <begin position="335"/>
        <end position="371"/>
    </location>
</feature>
<dbReference type="Gene3D" id="2.60.40.3510">
    <property type="match status" value="1"/>
</dbReference>
<dbReference type="FunFam" id="2.10.25.10:FF:000061">
    <property type="entry name" value="Delta-like protein"/>
    <property type="match status" value="1"/>
</dbReference>
<feature type="disulfide bond" evidence="12">
    <location>
        <begin position="323"/>
        <end position="332"/>
    </location>
</feature>
<feature type="disulfide bond" evidence="12">
    <location>
        <begin position="361"/>
        <end position="370"/>
    </location>
</feature>
<evidence type="ECO:0000256" key="5">
    <source>
        <dbReference type="ARBA" id="ARBA00022729"/>
    </source>
</evidence>
<dbReference type="InterPro" id="IPR018097">
    <property type="entry name" value="EGF_Ca-bd_CS"/>
</dbReference>
<feature type="domain" description="EGF-like" evidence="17">
    <location>
        <begin position="521"/>
        <end position="557"/>
    </location>
</feature>
<dbReference type="Pfam" id="PF21700">
    <property type="entry name" value="EGF_DL_JAG"/>
    <property type="match status" value="1"/>
</dbReference>
<evidence type="ECO:0000256" key="4">
    <source>
        <dbReference type="ARBA" id="ARBA00022692"/>
    </source>
</evidence>
<feature type="domain" description="DSL" evidence="18">
    <location>
        <begin position="184"/>
        <end position="228"/>
    </location>
</feature>
<feature type="disulfide bond" evidence="12">
    <location>
        <begin position="474"/>
        <end position="483"/>
    </location>
</feature>
<accession>A0A6P8S4R5</accession>
<feature type="disulfide bond" evidence="12">
    <location>
        <begin position="509"/>
        <end position="518"/>
    </location>
</feature>
<evidence type="ECO:0000259" key="18">
    <source>
        <dbReference type="PROSITE" id="PS51051"/>
    </source>
</evidence>
<dbReference type="PROSITE" id="PS01187">
    <property type="entry name" value="EGF_CA"/>
    <property type="match status" value="1"/>
</dbReference>
<dbReference type="GO" id="GO:0016020">
    <property type="term" value="C:membrane"/>
    <property type="evidence" value="ECO:0007669"/>
    <property type="project" value="UniProtKB-SubCell"/>
</dbReference>
<evidence type="ECO:0000256" key="14">
    <source>
        <dbReference type="RuleBase" id="RU280815"/>
    </source>
</evidence>
<dbReference type="GO" id="GO:0005509">
    <property type="term" value="F:calcium ion binding"/>
    <property type="evidence" value="ECO:0007669"/>
    <property type="project" value="InterPro"/>
</dbReference>
<dbReference type="GO" id="GO:0007219">
    <property type="term" value="P:Notch signaling pathway"/>
    <property type="evidence" value="ECO:0007669"/>
    <property type="project" value="UniProtKB-KW"/>
</dbReference>
<evidence type="ECO:0000313" key="20">
    <source>
        <dbReference type="RefSeq" id="XP_033813215.1"/>
    </source>
</evidence>
<evidence type="ECO:0000256" key="13">
    <source>
        <dbReference type="PROSITE-ProRule" id="PRU00377"/>
    </source>
</evidence>
<dbReference type="AlphaFoldDB" id="A0A6P8S4R5"/>
<evidence type="ECO:0000256" key="7">
    <source>
        <dbReference type="ARBA" id="ARBA00022976"/>
    </source>
</evidence>
<keyword evidence="3 12" id="KW-0245">EGF-like domain</keyword>
<gene>
    <name evidence="20" type="primary">LOC117366157</name>
</gene>
<evidence type="ECO:0000256" key="6">
    <source>
        <dbReference type="ARBA" id="ARBA00022737"/>
    </source>
</evidence>
<dbReference type="FunFam" id="2.10.25.10:FF:000294">
    <property type="entry name" value="Delta-like protein"/>
    <property type="match status" value="1"/>
</dbReference>
<dbReference type="Pfam" id="PF07645">
    <property type="entry name" value="EGF_CA"/>
    <property type="match status" value="1"/>
</dbReference>
<dbReference type="GeneID" id="117366157"/>
<name>A0A6P8S4R5_GEOSA</name>
<evidence type="ECO:0000259" key="17">
    <source>
        <dbReference type="PROSITE" id="PS50026"/>
    </source>
</evidence>
<feature type="disulfide bond" evidence="12">
    <location>
        <begin position="453"/>
        <end position="463"/>
    </location>
</feature>
<dbReference type="InterPro" id="IPR009030">
    <property type="entry name" value="Growth_fac_rcpt_cys_sf"/>
</dbReference>
<dbReference type="PROSITE" id="PS00022">
    <property type="entry name" value="EGF_1"/>
    <property type="match status" value="7"/>
</dbReference>
<comment type="subcellular location">
    <subcellularLocation>
        <location evidence="1 14">Membrane</location>
        <topology evidence="1 14">Single-pass type I membrane protein</topology>
    </subcellularLocation>
</comment>
<dbReference type="Pfam" id="PF00008">
    <property type="entry name" value="EGF"/>
    <property type="match status" value="4"/>
</dbReference>
<dbReference type="InParanoid" id="A0A6P8S4R5"/>
<dbReference type="PROSITE" id="PS01186">
    <property type="entry name" value="EGF_2"/>
    <property type="match status" value="3"/>
</dbReference>
<keyword evidence="6 14" id="KW-0677">Repeat</keyword>
<keyword evidence="8 14" id="KW-1133">Transmembrane helix</keyword>
<dbReference type="GO" id="GO:0032502">
    <property type="term" value="P:developmental process"/>
    <property type="evidence" value="ECO:0007669"/>
    <property type="project" value="UniProtKB-ARBA"/>
</dbReference>
<dbReference type="SUPFAM" id="SSF57196">
    <property type="entry name" value="EGF/Laminin"/>
    <property type="match status" value="1"/>
</dbReference>
<dbReference type="SMART" id="SM00181">
    <property type="entry name" value="EGF"/>
    <property type="match status" value="9"/>
</dbReference>
<evidence type="ECO:0000256" key="9">
    <source>
        <dbReference type="ARBA" id="ARBA00023136"/>
    </source>
</evidence>
<evidence type="ECO:0000256" key="15">
    <source>
        <dbReference type="SAM" id="Phobius"/>
    </source>
</evidence>
<evidence type="ECO:0000256" key="16">
    <source>
        <dbReference type="SAM" id="SignalP"/>
    </source>
</evidence>
<dbReference type="FunCoup" id="A0A6P8S4R5">
    <property type="interactions" value="270"/>
</dbReference>
<sequence length="686" mass="75598">MRPKQPLPIALQLLLLLLLQPQVFETAGHVELQIKLFQNIRGMLANGQCCDGEPGHTNPPCLQDECDTYFRVCLKEYQLRVAPGGPCIMGTGVTPILGGNAFSIKHKHGEDSTGRILIPFQYAWPKSYSLILEAWDLDNDTASDPGEDLLMQQVTRSGMLSPGEHWQSFHDNGHGTLIEYKIRVRCDESYYGPSCNKLCRPRDDYFGHYSCDINGNKVCLDGWAGSECKEAICRQGCHETHGFCKVPGECRCHYGWRGQNCDECIPYPGCVHGTCIEPWRCVCDTNWGGLLCDKDLNSCGSLQPCQNGGTCTNTEPDQYECLCPEGFYGRNCEKSEFSCLSSPCLNRGTCQEMDSAFQCLCAPGWTGTLCEVEISECASQPCAHGGICHDLTLGYSCVCPPEWTGKTCRLDVDECQHAPCLHARVCKNLIGGYFCDCHEGWSGLNCDTSTNLCHGRCHNGGRCQILGVGYGCLCPPDYTGAQCETNHQDCACLHGGRCKDTRNSTQCECPAGRTGPLCEFLVNVCDPNPCPQGAHCAEDRGGYTCSCLEGSEEGGCESLHESCAEGDCSGSLWNLYYILVPLVLLALAILFCCSLFRWRQQQHQKSYAGNMAEHVSNNLLDAVHLIHNVTHVADETQRNRGTVILFPGSKRENVKLVAPVSKIDISNQERAKLNEIRITNYEGIKV</sequence>
<dbReference type="SMART" id="SM00179">
    <property type="entry name" value="EGF_CA"/>
    <property type="match status" value="7"/>
</dbReference>
<dbReference type="OrthoDB" id="283575at2759"/>
<keyword evidence="11" id="KW-0325">Glycoprotein</keyword>
<feature type="disulfide bond" evidence="12">
    <location>
        <begin position="399"/>
        <end position="408"/>
    </location>
</feature>
<feature type="chain" id="PRO_5027834775" description="Delta-like protein" evidence="16">
    <location>
        <begin position="26"/>
        <end position="686"/>
    </location>
</feature>
<dbReference type="InterPro" id="IPR011651">
    <property type="entry name" value="Notch_ligand_N"/>
</dbReference>
<keyword evidence="2 14" id="KW-0217">Developmental protein</keyword>
<feature type="domain" description="EGF-like" evidence="17">
    <location>
        <begin position="486"/>
        <end position="519"/>
    </location>
</feature>